<evidence type="ECO:0000313" key="2">
    <source>
        <dbReference type="EMBL" id="MBH0231145.1"/>
    </source>
</evidence>
<dbReference type="RefSeq" id="WP_197317787.1">
    <property type="nucleotide sequence ID" value="NZ_JADZSC010000003.1"/>
</dbReference>
<reference evidence="2 3" key="1">
    <citation type="journal article" date="2005" name="Int. J. Syst. Evol. Microbiol.">
        <title>Halobacillus yeomjeoni sp. nov., isolated from a marine solar saltern in Korea.</title>
        <authorList>
            <person name="Yoon J.H."/>
            <person name="Kang S.J."/>
            <person name="Lee C.H."/>
            <person name="Oh H.W."/>
            <person name="Oh T.K."/>
        </authorList>
    </citation>
    <scope>NUCLEOTIDE SEQUENCE [LARGE SCALE GENOMIC DNA]</scope>
    <source>
        <strain evidence="2 3">KCTC 3957</strain>
    </source>
</reference>
<feature type="transmembrane region" description="Helical" evidence="1">
    <location>
        <begin position="94"/>
        <end position="113"/>
    </location>
</feature>
<keyword evidence="1" id="KW-0472">Membrane</keyword>
<dbReference type="AlphaFoldDB" id="A0A931HXC5"/>
<keyword evidence="1" id="KW-0812">Transmembrane</keyword>
<name>A0A931HXC5_9BACI</name>
<gene>
    <name evidence="2" type="ORF">H0267_13035</name>
</gene>
<feature type="transmembrane region" description="Helical" evidence="1">
    <location>
        <begin position="40"/>
        <end position="59"/>
    </location>
</feature>
<accession>A0A931HXC5</accession>
<keyword evidence="3" id="KW-1185">Reference proteome</keyword>
<feature type="transmembrane region" description="Helical" evidence="1">
    <location>
        <begin position="125"/>
        <end position="141"/>
    </location>
</feature>
<sequence>MKENQTIRSLRIRHFIQIIVWVLLAEGLAHYLLVSDVSKNIFAAALGVLLVGVVFIFFYQKKTGKVVGTPTHKKIMEYERDRLGEKKWQRQRNIGFSFMVLLAILAFSALWFLDLPMEETGRSVFSYYIGSIIGVSGGYWSRAKKIDQKSHEEKANYGT</sequence>
<keyword evidence="1" id="KW-1133">Transmembrane helix</keyword>
<evidence type="ECO:0000313" key="3">
    <source>
        <dbReference type="Proteomes" id="UP000614490"/>
    </source>
</evidence>
<dbReference type="EMBL" id="JADZSC010000003">
    <property type="protein sequence ID" value="MBH0231145.1"/>
    <property type="molecule type" value="Genomic_DNA"/>
</dbReference>
<feature type="transmembrane region" description="Helical" evidence="1">
    <location>
        <begin position="12"/>
        <end position="34"/>
    </location>
</feature>
<proteinExistence type="predicted"/>
<evidence type="ECO:0000256" key="1">
    <source>
        <dbReference type="SAM" id="Phobius"/>
    </source>
</evidence>
<dbReference type="Proteomes" id="UP000614490">
    <property type="component" value="Unassembled WGS sequence"/>
</dbReference>
<organism evidence="2 3">
    <name type="scientific">Halobacillus yeomjeoni</name>
    <dbReference type="NCBI Taxonomy" id="311194"/>
    <lineage>
        <taxon>Bacteria</taxon>
        <taxon>Bacillati</taxon>
        <taxon>Bacillota</taxon>
        <taxon>Bacilli</taxon>
        <taxon>Bacillales</taxon>
        <taxon>Bacillaceae</taxon>
        <taxon>Halobacillus</taxon>
    </lineage>
</organism>
<comment type="caution">
    <text evidence="2">The sequence shown here is derived from an EMBL/GenBank/DDBJ whole genome shotgun (WGS) entry which is preliminary data.</text>
</comment>
<protein>
    <submittedName>
        <fullName evidence="2">Uncharacterized protein</fullName>
    </submittedName>
</protein>